<accession>A0A2A5C5J4</accession>
<gene>
    <name evidence="1" type="ORF">COA71_14555</name>
</gene>
<dbReference type="EMBL" id="NVWI01000018">
    <property type="protein sequence ID" value="PCJ39134.1"/>
    <property type="molecule type" value="Genomic_DNA"/>
</dbReference>
<name>A0A2A5C5J4_9GAMM</name>
<organism evidence="1 2">
    <name type="scientific">SAR86 cluster bacterium</name>
    <dbReference type="NCBI Taxonomy" id="2030880"/>
    <lineage>
        <taxon>Bacteria</taxon>
        <taxon>Pseudomonadati</taxon>
        <taxon>Pseudomonadota</taxon>
        <taxon>Gammaproteobacteria</taxon>
        <taxon>SAR86 cluster</taxon>
    </lineage>
</organism>
<proteinExistence type="predicted"/>
<evidence type="ECO:0000313" key="2">
    <source>
        <dbReference type="Proteomes" id="UP000228987"/>
    </source>
</evidence>
<protein>
    <submittedName>
        <fullName evidence="1">Uncharacterized protein</fullName>
    </submittedName>
</protein>
<dbReference type="Proteomes" id="UP000228987">
    <property type="component" value="Unassembled WGS sequence"/>
</dbReference>
<dbReference type="AlphaFoldDB" id="A0A2A5C5J4"/>
<evidence type="ECO:0000313" key="1">
    <source>
        <dbReference type="EMBL" id="PCJ39134.1"/>
    </source>
</evidence>
<sequence>MRELEAGTHSLGFYVKDKRYSFLIKKSESGDLQYFKNFPKEFLNLDFVNEDGIKISKILSLILELNNLGFSLDKPIKFDNLMDLPDLSIKENLTNFINKLNKRGNITC</sequence>
<reference evidence="2" key="1">
    <citation type="submission" date="2017-08" db="EMBL/GenBank/DDBJ databases">
        <title>A dynamic microbial community with high functional redundancy inhabits the cold, oxic subseafloor aquifer.</title>
        <authorList>
            <person name="Tully B.J."/>
            <person name="Wheat C.G."/>
            <person name="Glazer B.T."/>
            <person name="Huber J.A."/>
        </authorList>
    </citation>
    <scope>NUCLEOTIDE SEQUENCE [LARGE SCALE GENOMIC DNA]</scope>
</reference>
<comment type="caution">
    <text evidence="1">The sequence shown here is derived from an EMBL/GenBank/DDBJ whole genome shotgun (WGS) entry which is preliminary data.</text>
</comment>